<sequence>MSRRRSERLLNLLIMLLVQRRFVPKERIREVLYPDAEGDAFDRMFDRDKEELRALGIPIEVGSLSTFHDDEVGYRIRPDDLALPEISLTAEEASVLTLAGKVWHHARLADTTATALRKLMPALPASEQPAPAVAEPVIGAEEPSFEAFWTAIQERRRVTFDYRKSGAADGSARRVEPWGLLRHSGRWYVVGQDLDLGEERIFRLSRVQGSCTLGRTPDAYRVPDDLDLREVATRLQPRTETTRAQLLLRAGAGHALRQRGTTVAHGVIGPDGGDGWDRVECEADVATLADEVLTLGVNAFVESPESLRGLVRQRLTALAELLDAGGAS</sequence>
<feature type="domain" description="WCX" evidence="2">
    <location>
        <begin position="241"/>
        <end position="319"/>
    </location>
</feature>
<accession>A0ABR9RSC3</accession>
<keyword evidence="4" id="KW-1185">Reference proteome</keyword>
<evidence type="ECO:0000259" key="2">
    <source>
        <dbReference type="Pfam" id="PF25583"/>
    </source>
</evidence>
<dbReference type="EMBL" id="JADCSA010000005">
    <property type="protein sequence ID" value="MBE7324456.1"/>
    <property type="molecule type" value="Genomic_DNA"/>
</dbReference>
<comment type="caution">
    <text evidence="3">The sequence shown here is derived from an EMBL/GenBank/DDBJ whole genome shotgun (WGS) entry which is preliminary data.</text>
</comment>
<dbReference type="InterPro" id="IPR051534">
    <property type="entry name" value="CBASS_pafABC_assoc_protein"/>
</dbReference>
<dbReference type="InterPro" id="IPR026881">
    <property type="entry name" value="WYL_dom"/>
</dbReference>
<protein>
    <submittedName>
        <fullName evidence="3">WYL domain-containing protein</fullName>
    </submittedName>
</protein>
<dbReference type="Pfam" id="PF25583">
    <property type="entry name" value="WCX"/>
    <property type="match status" value="1"/>
</dbReference>
<dbReference type="InterPro" id="IPR057727">
    <property type="entry name" value="WCX_dom"/>
</dbReference>
<evidence type="ECO:0000313" key="3">
    <source>
        <dbReference type="EMBL" id="MBE7324456.1"/>
    </source>
</evidence>
<dbReference type="PROSITE" id="PS52050">
    <property type="entry name" value="WYL"/>
    <property type="match status" value="1"/>
</dbReference>
<evidence type="ECO:0000313" key="4">
    <source>
        <dbReference type="Proteomes" id="UP000756387"/>
    </source>
</evidence>
<dbReference type="RefSeq" id="WP_193637768.1">
    <property type="nucleotide sequence ID" value="NZ_JADCSA010000005.1"/>
</dbReference>
<dbReference type="Proteomes" id="UP000756387">
    <property type="component" value="Unassembled WGS sequence"/>
</dbReference>
<name>A0ABR9RSC3_9ACTN</name>
<feature type="domain" description="WYL" evidence="1">
    <location>
        <begin position="145"/>
        <end position="208"/>
    </location>
</feature>
<organism evidence="3 4">
    <name type="scientific">Nocardioides malaquae</name>
    <dbReference type="NCBI Taxonomy" id="2773426"/>
    <lineage>
        <taxon>Bacteria</taxon>
        <taxon>Bacillati</taxon>
        <taxon>Actinomycetota</taxon>
        <taxon>Actinomycetes</taxon>
        <taxon>Propionibacteriales</taxon>
        <taxon>Nocardioidaceae</taxon>
        <taxon>Nocardioides</taxon>
    </lineage>
</organism>
<dbReference type="Pfam" id="PF13280">
    <property type="entry name" value="WYL"/>
    <property type="match status" value="1"/>
</dbReference>
<gene>
    <name evidence="3" type="ORF">IEQ44_07305</name>
</gene>
<dbReference type="PANTHER" id="PTHR34580">
    <property type="match status" value="1"/>
</dbReference>
<reference evidence="3 4" key="1">
    <citation type="submission" date="2020-10" db="EMBL/GenBank/DDBJ databases">
        <title>Nocardioides sp. isolated from sludge.</title>
        <authorList>
            <person name="Zhang X."/>
        </authorList>
    </citation>
    <scope>NUCLEOTIDE SEQUENCE [LARGE SCALE GENOMIC DNA]</scope>
    <source>
        <strain evidence="3 4">Y6</strain>
    </source>
</reference>
<dbReference type="PANTHER" id="PTHR34580:SF3">
    <property type="entry name" value="PROTEIN PAFB"/>
    <property type="match status" value="1"/>
</dbReference>
<proteinExistence type="predicted"/>
<evidence type="ECO:0000259" key="1">
    <source>
        <dbReference type="Pfam" id="PF13280"/>
    </source>
</evidence>